<protein>
    <submittedName>
        <fullName evidence="4">Uncharacterized protein</fullName>
    </submittedName>
</protein>
<dbReference type="InterPro" id="IPR002110">
    <property type="entry name" value="Ankyrin_rpt"/>
</dbReference>
<evidence type="ECO:0000256" key="2">
    <source>
        <dbReference type="ARBA" id="ARBA00023043"/>
    </source>
</evidence>
<feature type="repeat" description="ANK" evidence="3">
    <location>
        <begin position="812"/>
        <end position="844"/>
    </location>
</feature>
<comment type="caution">
    <text evidence="4">The sequence shown here is derived from an EMBL/GenBank/DDBJ whole genome shotgun (WGS) entry which is preliminary data.</text>
</comment>
<reference evidence="4 5" key="1">
    <citation type="journal article" date="2023" name="Sci. Data">
        <title>Genome assembly of the Korean intertidal mud-creeper Batillaria attramentaria.</title>
        <authorList>
            <person name="Patra A.K."/>
            <person name="Ho P.T."/>
            <person name="Jun S."/>
            <person name="Lee S.J."/>
            <person name="Kim Y."/>
            <person name="Won Y.J."/>
        </authorList>
    </citation>
    <scope>NUCLEOTIDE SEQUENCE [LARGE SCALE GENOMIC DNA]</scope>
    <source>
        <strain evidence="4">Wonlab-2016</strain>
    </source>
</reference>
<dbReference type="SMART" id="SM00248">
    <property type="entry name" value="ANK"/>
    <property type="match status" value="13"/>
</dbReference>
<evidence type="ECO:0000313" key="5">
    <source>
        <dbReference type="Proteomes" id="UP001519460"/>
    </source>
</evidence>
<sequence>MEGSTMKYLANTSVCGTKNLALTVEPEDDIIDYYCDRVLRAILGGDSEGLRAILYSFADRRVPHLALAQALLVKDRQDSTACLSALLDHYSGSDFVNEAALLTDNLDCPPVIRERAIQMDFDVREASRGAYQLAPIHLAAARGLLEACKKLVHAGADLHALDCLRSSPLSLASACGDVGTVSFFLTRGANTCHRDEQGNTALHLAAEQGNHEVVRVLLDYGANPRALNNKGKWPLLAAAEKCRAACVEELSKCFTATEMNMVHSGDLMHSEKWTALHNAASAGDVACVRTLLRYGANVRATSTLGDTALHVARNAQVVHQLVRKDKQLIKLKNNAGMTPLSRAVLHSEPCVVDALLHCGSEPDSRDASGCTPLHHFAADLPCINHNVLSVVDVKMEACCSKLACMGLLLDAGADVNAVDDSGSTPLHHALKGYRLDSVRYLLRRGALPGPRNNAGKTPLKVANQQQILQCVLAFVQAGVRPHTVRPDIDRVKLRVVSRGEPAYINALVLMHEAGWVSCVELCQMCNTGSPGSQWWRLKEVVHLSLGLVALSRANTPVAFGARGTSSNLHLPSVVRKYLQFEDYVSLITGNHFTFWGLLEGKTRPRSFVTGFMLNVCFSSQMHGLESKAAVKSVHVSNQTSGGLDVERAEGDAVHAGVKTHNMKVRVDDDGMVLITVDVGHTQLGELFSIYGDFDLDNTVWYVPHGMRERQRRRGRRHRSPATILKPTHKRGPHLALEAFLIKDQQHSTAHLAALLDHYRFGSGPPDQRPAAHGSDFVNATALLRDNIDCPPVIRERAMQMDFDVREACRGAYQLAPIHLAASRGLLEACEKLVHAGADLHALDCLRSSPLSLASACGHVGMVSFLTQGANTSHRDEQGNTALHLAGEQGNHEVVRVLLDYGANLRALRGSGPCSPLRRNAVLRAWRCCPSVSPPLK</sequence>
<organism evidence="4 5">
    <name type="scientific">Batillaria attramentaria</name>
    <dbReference type="NCBI Taxonomy" id="370345"/>
    <lineage>
        <taxon>Eukaryota</taxon>
        <taxon>Metazoa</taxon>
        <taxon>Spiralia</taxon>
        <taxon>Lophotrochozoa</taxon>
        <taxon>Mollusca</taxon>
        <taxon>Gastropoda</taxon>
        <taxon>Caenogastropoda</taxon>
        <taxon>Sorbeoconcha</taxon>
        <taxon>Cerithioidea</taxon>
        <taxon>Batillariidae</taxon>
        <taxon>Batillaria</taxon>
    </lineage>
</organism>
<feature type="repeat" description="ANK" evidence="3">
    <location>
        <begin position="271"/>
        <end position="303"/>
    </location>
</feature>
<dbReference type="Gene3D" id="1.25.40.20">
    <property type="entry name" value="Ankyrin repeat-containing domain"/>
    <property type="match status" value="5"/>
</dbReference>
<dbReference type="PANTHER" id="PTHR24123:SF142">
    <property type="entry name" value="ANKYRIN"/>
    <property type="match status" value="1"/>
</dbReference>
<name>A0ABD0K7B2_9CAEN</name>
<dbReference type="InterPro" id="IPR051165">
    <property type="entry name" value="Multifunctional_ANK_Repeat"/>
</dbReference>
<feature type="repeat" description="ANK" evidence="3">
    <location>
        <begin position="877"/>
        <end position="909"/>
    </location>
</feature>
<keyword evidence="1" id="KW-0677">Repeat</keyword>
<dbReference type="PRINTS" id="PR01415">
    <property type="entry name" value="ANKYRIN"/>
</dbReference>
<proteinExistence type="predicted"/>
<dbReference type="PROSITE" id="PS50297">
    <property type="entry name" value="ANK_REP_REGION"/>
    <property type="match status" value="6"/>
</dbReference>
<evidence type="ECO:0000256" key="3">
    <source>
        <dbReference type="PROSITE-ProRule" id="PRU00023"/>
    </source>
</evidence>
<accession>A0ABD0K7B2</accession>
<dbReference type="AlphaFoldDB" id="A0ABD0K7B2"/>
<feature type="repeat" description="ANK" evidence="3">
    <location>
        <begin position="421"/>
        <end position="453"/>
    </location>
</feature>
<evidence type="ECO:0000256" key="1">
    <source>
        <dbReference type="ARBA" id="ARBA00022737"/>
    </source>
</evidence>
<dbReference type="PROSITE" id="PS50088">
    <property type="entry name" value="ANK_REPEAT"/>
    <property type="match status" value="7"/>
</dbReference>
<dbReference type="Proteomes" id="UP001519460">
    <property type="component" value="Unassembled WGS sequence"/>
</dbReference>
<feature type="repeat" description="ANK" evidence="3">
    <location>
        <begin position="197"/>
        <end position="229"/>
    </location>
</feature>
<feature type="repeat" description="ANK" evidence="3">
    <location>
        <begin position="131"/>
        <end position="163"/>
    </location>
</feature>
<dbReference type="InterPro" id="IPR036770">
    <property type="entry name" value="Ankyrin_rpt-contain_sf"/>
</dbReference>
<dbReference type="PANTHER" id="PTHR24123">
    <property type="entry name" value="ANKYRIN REPEAT-CONTAINING"/>
    <property type="match status" value="1"/>
</dbReference>
<gene>
    <name evidence="4" type="ORF">BaRGS_00025969</name>
</gene>
<keyword evidence="2 3" id="KW-0040">ANK repeat</keyword>
<dbReference type="EMBL" id="JACVVK020000238">
    <property type="protein sequence ID" value="KAK7482803.1"/>
    <property type="molecule type" value="Genomic_DNA"/>
</dbReference>
<feature type="repeat" description="ANK" evidence="3">
    <location>
        <begin position="335"/>
        <end position="367"/>
    </location>
</feature>
<evidence type="ECO:0000313" key="4">
    <source>
        <dbReference type="EMBL" id="KAK7482803.1"/>
    </source>
</evidence>
<keyword evidence="5" id="KW-1185">Reference proteome</keyword>
<dbReference type="Pfam" id="PF12796">
    <property type="entry name" value="Ank_2"/>
    <property type="match status" value="4"/>
</dbReference>
<dbReference type="SUPFAM" id="SSF48403">
    <property type="entry name" value="Ankyrin repeat"/>
    <property type="match status" value="2"/>
</dbReference>